<evidence type="ECO:0000313" key="3">
    <source>
        <dbReference type="Proteomes" id="UP000309872"/>
    </source>
</evidence>
<dbReference type="InterPro" id="IPR036514">
    <property type="entry name" value="SGNH_hydro_sf"/>
</dbReference>
<evidence type="ECO:0000256" key="1">
    <source>
        <dbReference type="SAM" id="SignalP"/>
    </source>
</evidence>
<name>A0A4V5LXZ2_9SPHI</name>
<dbReference type="OrthoDB" id="9764164at2"/>
<dbReference type="Proteomes" id="UP000309872">
    <property type="component" value="Unassembled WGS sequence"/>
</dbReference>
<dbReference type="PROSITE" id="PS51257">
    <property type="entry name" value="PROKAR_LIPOPROTEIN"/>
    <property type="match status" value="1"/>
</dbReference>
<keyword evidence="3" id="KW-1185">Reference proteome</keyword>
<gene>
    <name evidence="2" type="ORF">FAZ19_14500</name>
</gene>
<dbReference type="SUPFAM" id="SSF52266">
    <property type="entry name" value="SGNH hydrolase"/>
    <property type="match status" value="1"/>
</dbReference>
<keyword evidence="1" id="KW-0732">Signal</keyword>
<organism evidence="2 3">
    <name type="scientific">Sphingobacterium alkalisoli</name>
    <dbReference type="NCBI Taxonomy" id="1874115"/>
    <lineage>
        <taxon>Bacteria</taxon>
        <taxon>Pseudomonadati</taxon>
        <taxon>Bacteroidota</taxon>
        <taxon>Sphingobacteriia</taxon>
        <taxon>Sphingobacteriales</taxon>
        <taxon>Sphingobacteriaceae</taxon>
        <taxon>Sphingobacterium</taxon>
    </lineage>
</organism>
<feature type="chain" id="PRO_5020952683" evidence="1">
    <location>
        <begin position="26"/>
        <end position="432"/>
    </location>
</feature>
<sequence length="432" mass="46865">MKRLNNTIKIYLGIISLSLTTYACAPEIDSFESSAGSDVDFTKYIAVGNSLTAGFADRGLYLEGQQVAFPNLIAEQLKNVGGGTFNTPFFSEEQRNGSGYLQLKSLTDGQPVMEQVTSNLAYREAGKLTKYTGKIHNYGVPGMRVDLAYIPQFGALNMYFERLLPEAEVGTKSYFDFVTTRSHTFFSFWLGNNDVLGYAMNGAYENPEDATTTFTSVTNFTNGYGNFINTLTTNGQKGVVATIPDVSTIPFFTTVTTARLQAGVEASTGGAFDEIYISTASGVRIATAEDLFTLSFPTDTLGKTSNGILAYGLIPQNPLHDRFVIDKDEVAEIAGRVNAFNTVIKQVAASKKLAIADAHAYLNKVKTTGISYNGINVNAAFIQGNAFSLDGIHLTPLGNALMANLFIDAINLQYNARIPKVDATKYRGVKYP</sequence>
<dbReference type="EMBL" id="SUKA01000004">
    <property type="protein sequence ID" value="TJY64409.1"/>
    <property type="molecule type" value="Genomic_DNA"/>
</dbReference>
<reference evidence="2 3" key="1">
    <citation type="submission" date="2019-04" db="EMBL/GenBank/DDBJ databases">
        <title>Sphingobacterium olei sp. nov., isolated from oil-contaminated soil.</title>
        <authorList>
            <person name="Liu B."/>
        </authorList>
    </citation>
    <scope>NUCLEOTIDE SEQUENCE [LARGE SCALE GENOMIC DNA]</scope>
    <source>
        <strain evidence="2 3">Y3L14</strain>
    </source>
</reference>
<dbReference type="AlphaFoldDB" id="A0A4V5LXZ2"/>
<comment type="caution">
    <text evidence="2">The sequence shown here is derived from an EMBL/GenBank/DDBJ whole genome shotgun (WGS) entry which is preliminary data.</text>
</comment>
<dbReference type="GO" id="GO:0016788">
    <property type="term" value="F:hydrolase activity, acting on ester bonds"/>
    <property type="evidence" value="ECO:0007669"/>
    <property type="project" value="UniProtKB-ARBA"/>
</dbReference>
<evidence type="ECO:0000313" key="2">
    <source>
        <dbReference type="EMBL" id="TJY64409.1"/>
    </source>
</evidence>
<dbReference type="Gene3D" id="3.40.50.1110">
    <property type="entry name" value="SGNH hydrolase"/>
    <property type="match status" value="1"/>
</dbReference>
<protein>
    <submittedName>
        <fullName evidence="2">G-D-S-L family lipolytic protein</fullName>
    </submittedName>
</protein>
<proteinExistence type="predicted"/>
<dbReference type="RefSeq" id="WP_136821469.1">
    <property type="nucleotide sequence ID" value="NZ_BMJX01000004.1"/>
</dbReference>
<accession>A0A4V5LXZ2</accession>
<feature type="signal peptide" evidence="1">
    <location>
        <begin position="1"/>
        <end position="25"/>
    </location>
</feature>